<keyword evidence="3" id="KW-1185">Reference proteome</keyword>
<name>A0AAV4ID69_9GAST</name>
<dbReference type="AlphaFoldDB" id="A0AAV4ID69"/>
<feature type="transmembrane region" description="Helical" evidence="1">
    <location>
        <begin position="38"/>
        <end position="60"/>
    </location>
</feature>
<comment type="caution">
    <text evidence="2">The sequence shown here is derived from an EMBL/GenBank/DDBJ whole genome shotgun (WGS) entry which is preliminary data.</text>
</comment>
<reference evidence="2 3" key="1">
    <citation type="journal article" date="2021" name="Elife">
        <title>Chloroplast acquisition without the gene transfer in kleptoplastic sea slugs, Plakobranchus ocellatus.</title>
        <authorList>
            <person name="Maeda T."/>
            <person name="Takahashi S."/>
            <person name="Yoshida T."/>
            <person name="Shimamura S."/>
            <person name="Takaki Y."/>
            <person name="Nagai Y."/>
            <person name="Toyoda A."/>
            <person name="Suzuki Y."/>
            <person name="Arimoto A."/>
            <person name="Ishii H."/>
            <person name="Satoh N."/>
            <person name="Nishiyama T."/>
            <person name="Hasebe M."/>
            <person name="Maruyama T."/>
            <person name="Minagawa J."/>
            <person name="Obokata J."/>
            <person name="Shigenobu S."/>
        </authorList>
    </citation>
    <scope>NUCLEOTIDE SEQUENCE [LARGE SCALE GENOMIC DNA]</scope>
</reference>
<keyword evidence="1" id="KW-0812">Transmembrane</keyword>
<evidence type="ECO:0000256" key="1">
    <source>
        <dbReference type="SAM" id="Phobius"/>
    </source>
</evidence>
<dbReference type="EMBL" id="BMAT01009533">
    <property type="protein sequence ID" value="GFS08143.1"/>
    <property type="molecule type" value="Genomic_DNA"/>
</dbReference>
<dbReference type="Proteomes" id="UP000762676">
    <property type="component" value="Unassembled WGS sequence"/>
</dbReference>
<gene>
    <name evidence="2" type="ORF">ElyMa_004749200</name>
</gene>
<evidence type="ECO:0000313" key="2">
    <source>
        <dbReference type="EMBL" id="GFS08143.1"/>
    </source>
</evidence>
<accession>A0AAV4ID69</accession>
<sequence length="96" mass="10385">MALSPATLGTAHSGKGHAYKTSVVLALVLPWPKVSTLLPLYVVIALIPLQLPAFGSPLLYRPLRPPTMLWFPCQFVSDILRSSLPIIPVPGNTDKL</sequence>
<keyword evidence="1" id="KW-1133">Transmembrane helix</keyword>
<keyword evidence="1" id="KW-0472">Membrane</keyword>
<protein>
    <submittedName>
        <fullName evidence="2">Uncharacterized protein</fullName>
    </submittedName>
</protein>
<organism evidence="2 3">
    <name type="scientific">Elysia marginata</name>
    <dbReference type="NCBI Taxonomy" id="1093978"/>
    <lineage>
        <taxon>Eukaryota</taxon>
        <taxon>Metazoa</taxon>
        <taxon>Spiralia</taxon>
        <taxon>Lophotrochozoa</taxon>
        <taxon>Mollusca</taxon>
        <taxon>Gastropoda</taxon>
        <taxon>Heterobranchia</taxon>
        <taxon>Euthyneura</taxon>
        <taxon>Panpulmonata</taxon>
        <taxon>Sacoglossa</taxon>
        <taxon>Placobranchoidea</taxon>
        <taxon>Plakobranchidae</taxon>
        <taxon>Elysia</taxon>
    </lineage>
</organism>
<proteinExistence type="predicted"/>
<evidence type="ECO:0000313" key="3">
    <source>
        <dbReference type="Proteomes" id="UP000762676"/>
    </source>
</evidence>